<feature type="transmembrane region" description="Helical" evidence="7">
    <location>
        <begin position="427"/>
        <end position="453"/>
    </location>
</feature>
<dbReference type="Gene3D" id="1.10.3720.10">
    <property type="entry name" value="MetI-like"/>
    <property type="match status" value="1"/>
</dbReference>
<accession>A0A3B1AGU2</accession>
<dbReference type="InterPro" id="IPR035906">
    <property type="entry name" value="MetI-like_sf"/>
</dbReference>
<reference evidence="9" key="1">
    <citation type="submission" date="2018-06" db="EMBL/GenBank/DDBJ databases">
        <authorList>
            <person name="Zhirakovskaya E."/>
        </authorList>
    </citation>
    <scope>NUCLEOTIDE SEQUENCE</scope>
</reference>
<feature type="transmembrane region" description="Helical" evidence="7">
    <location>
        <begin position="289"/>
        <end position="312"/>
    </location>
</feature>
<dbReference type="SUPFAM" id="SSF161098">
    <property type="entry name" value="MetI-like"/>
    <property type="match status" value="1"/>
</dbReference>
<dbReference type="Pfam" id="PF00528">
    <property type="entry name" value="BPD_transp_1"/>
    <property type="match status" value="1"/>
</dbReference>
<dbReference type="GO" id="GO:0005886">
    <property type="term" value="C:plasma membrane"/>
    <property type="evidence" value="ECO:0007669"/>
    <property type="project" value="UniProtKB-SubCell"/>
</dbReference>
<sequence length="460" mass="51001">MHTYILRRILLMFPTLLGITLIVFIVMASAPGGISAQKLIEGQELDAEQKQALEKYYNKLYGLNDPAPVQYLRWLNNVSPIGFTFDDENKLNGFSFSKGSNFGTSFLYGRPVLDVVVERVPITLLLNIISLPLIYIIAISFGVRAAVMRGKSFDIVSSITMLGLWSVPTMLAGVLFIGFFASDQYWHWFPTAGLSDLEALDMPFLPHWSSLPDILFMFLFMLGSTFTFIWLSMWNNNKLRVIAMTLVGFALGLLMALNVATDIHFLFSFINVIVITIIFFIIAKSEFIALRVVTFGIVGLFIGLGIAMNTASGEFVRGFALDRLWHLVLPVICLSYGSFAALSKLMRTAVLENLLADFARTARAKGVSEEKVLWRHVFRNSLLPLITISASLLPTLLAGSVIVEAIFSIDGMGKLAVEAVKGRDREMVLSVTLVSGILTLVGYLIADICYAIVDPRVSYD</sequence>
<keyword evidence="3" id="KW-1003">Cell membrane</keyword>
<dbReference type="Pfam" id="PF19300">
    <property type="entry name" value="BPD_transp_1_N"/>
    <property type="match status" value="1"/>
</dbReference>
<evidence type="ECO:0000256" key="4">
    <source>
        <dbReference type="ARBA" id="ARBA00022692"/>
    </source>
</evidence>
<feature type="domain" description="ABC transmembrane type-1" evidence="8">
    <location>
        <begin position="120"/>
        <end position="446"/>
    </location>
</feature>
<dbReference type="CDD" id="cd06261">
    <property type="entry name" value="TM_PBP2"/>
    <property type="match status" value="1"/>
</dbReference>
<proteinExistence type="predicted"/>
<keyword evidence="2" id="KW-0813">Transport</keyword>
<evidence type="ECO:0000256" key="3">
    <source>
        <dbReference type="ARBA" id="ARBA00022475"/>
    </source>
</evidence>
<dbReference type="PROSITE" id="PS50928">
    <property type="entry name" value="ABC_TM1"/>
    <property type="match status" value="1"/>
</dbReference>
<feature type="transmembrane region" description="Helical" evidence="7">
    <location>
        <begin position="124"/>
        <end position="147"/>
    </location>
</feature>
<evidence type="ECO:0000256" key="7">
    <source>
        <dbReference type="SAM" id="Phobius"/>
    </source>
</evidence>
<dbReference type="EMBL" id="UOFS01000013">
    <property type="protein sequence ID" value="VAW93094.1"/>
    <property type="molecule type" value="Genomic_DNA"/>
</dbReference>
<keyword evidence="4 7" id="KW-0812">Transmembrane</keyword>
<gene>
    <name evidence="9" type="ORF">MNBD_GAMMA22-632</name>
</gene>
<feature type="transmembrane region" description="Helical" evidence="7">
    <location>
        <begin position="263"/>
        <end position="282"/>
    </location>
</feature>
<dbReference type="PANTHER" id="PTHR30465:SF0">
    <property type="entry name" value="OLIGOPEPTIDE TRANSPORT SYSTEM PERMEASE PROTEIN APPB"/>
    <property type="match status" value="1"/>
</dbReference>
<name>A0A3B1AGU2_9ZZZZ</name>
<feature type="transmembrane region" description="Helical" evidence="7">
    <location>
        <begin position="382"/>
        <end position="407"/>
    </location>
</feature>
<feature type="transmembrane region" description="Helical" evidence="7">
    <location>
        <begin position="159"/>
        <end position="181"/>
    </location>
</feature>
<dbReference type="GO" id="GO:0055085">
    <property type="term" value="P:transmembrane transport"/>
    <property type="evidence" value="ECO:0007669"/>
    <property type="project" value="InterPro"/>
</dbReference>
<evidence type="ECO:0000256" key="5">
    <source>
        <dbReference type="ARBA" id="ARBA00022989"/>
    </source>
</evidence>
<organism evidence="9">
    <name type="scientific">hydrothermal vent metagenome</name>
    <dbReference type="NCBI Taxonomy" id="652676"/>
    <lineage>
        <taxon>unclassified sequences</taxon>
        <taxon>metagenomes</taxon>
        <taxon>ecological metagenomes</taxon>
    </lineage>
</organism>
<feature type="transmembrane region" description="Helical" evidence="7">
    <location>
        <begin position="9"/>
        <end position="30"/>
    </location>
</feature>
<dbReference type="InterPro" id="IPR000515">
    <property type="entry name" value="MetI-like"/>
</dbReference>
<feature type="transmembrane region" description="Helical" evidence="7">
    <location>
        <begin position="324"/>
        <end position="342"/>
    </location>
</feature>
<evidence type="ECO:0000313" key="9">
    <source>
        <dbReference type="EMBL" id="VAW93094.1"/>
    </source>
</evidence>
<evidence type="ECO:0000256" key="6">
    <source>
        <dbReference type="ARBA" id="ARBA00023136"/>
    </source>
</evidence>
<dbReference type="InterPro" id="IPR045621">
    <property type="entry name" value="BPD_transp_1_N"/>
</dbReference>
<dbReference type="AlphaFoldDB" id="A0A3B1AGU2"/>
<evidence type="ECO:0000256" key="2">
    <source>
        <dbReference type="ARBA" id="ARBA00022448"/>
    </source>
</evidence>
<feature type="transmembrane region" description="Helical" evidence="7">
    <location>
        <begin position="214"/>
        <end position="232"/>
    </location>
</feature>
<feature type="transmembrane region" description="Helical" evidence="7">
    <location>
        <begin position="239"/>
        <end position="257"/>
    </location>
</feature>
<comment type="subcellular location">
    <subcellularLocation>
        <location evidence="1">Cell membrane</location>
        <topology evidence="1">Multi-pass membrane protein</topology>
    </subcellularLocation>
</comment>
<keyword evidence="5 7" id="KW-1133">Transmembrane helix</keyword>
<protein>
    <submittedName>
        <fullName evidence="9">ABC transporter, inner membrane subunit</fullName>
    </submittedName>
</protein>
<dbReference type="PANTHER" id="PTHR30465">
    <property type="entry name" value="INNER MEMBRANE ABC TRANSPORTER"/>
    <property type="match status" value="1"/>
</dbReference>
<keyword evidence="6 7" id="KW-0472">Membrane</keyword>
<evidence type="ECO:0000256" key="1">
    <source>
        <dbReference type="ARBA" id="ARBA00004651"/>
    </source>
</evidence>
<evidence type="ECO:0000259" key="8">
    <source>
        <dbReference type="PROSITE" id="PS50928"/>
    </source>
</evidence>